<dbReference type="EC" id="2.3.1.269" evidence="14"/>
<comment type="function">
    <text evidence="10 14">Catalyzes the phospholipid dependent N-acylation of the N-terminal cysteine of apolipoprotein, the last step in lipoprotein maturation.</text>
</comment>
<keyword evidence="6 14" id="KW-0472">Membrane</keyword>
<evidence type="ECO:0000256" key="5">
    <source>
        <dbReference type="ARBA" id="ARBA00022989"/>
    </source>
</evidence>
<evidence type="ECO:0000256" key="14">
    <source>
        <dbReference type="HAMAP-Rule" id="MF_01148"/>
    </source>
</evidence>
<dbReference type="FunFam" id="3.90.550.10:FF:000122">
    <property type="entry name" value="Dolichol-phosphate mannosyltransferase subunit 1"/>
    <property type="match status" value="1"/>
</dbReference>
<evidence type="ECO:0000313" key="18">
    <source>
        <dbReference type="EMBL" id="CKR26781.1"/>
    </source>
</evidence>
<organism evidence="20 25">
    <name type="scientific">Mycobacterium tuberculosis</name>
    <dbReference type="NCBI Taxonomy" id="1773"/>
    <lineage>
        <taxon>Bacteria</taxon>
        <taxon>Bacillati</taxon>
        <taxon>Actinomycetota</taxon>
        <taxon>Actinomycetes</taxon>
        <taxon>Mycobacteriales</taxon>
        <taxon>Mycobacteriaceae</taxon>
        <taxon>Mycobacterium</taxon>
        <taxon>Mycobacterium tuberculosis complex</taxon>
    </lineage>
</organism>
<dbReference type="InterPro" id="IPR003010">
    <property type="entry name" value="C-N_Hydrolase"/>
</dbReference>
<evidence type="ECO:0000313" key="17">
    <source>
        <dbReference type="EMBL" id="CKR17848.1"/>
    </source>
</evidence>
<evidence type="ECO:0000313" key="22">
    <source>
        <dbReference type="Proteomes" id="UP000049023"/>
    </source>
</evidence>
<evidence type="ECO:0000313" key="24">
    <source>
        <dbReference type="Proteomes" id="UP000050164"/>
    </source>
</evidence>
<evidence type="ECO:0000256" key="9">
    <source>
        <dbReference type="ARBA" id="ARBA00051728"/>
    </source>
</evidence>
<comment type="similarity">
    <text evidence="13">In the N-terminal section; belongs to the CN hydrolase family. Apolipoprotein N-acyltransferase subfamily.</text>
</comment>
<comment type="pathway">
    <text evidence="11 14">Protein modification; lipoprotein biosynthesis (N-acyl transfer).</text>
</comment>
<evidence type="ECO:0000313" key="19">
    <source>
        <dbReference type="EMBL" id="CLW81229.1"/>
    </source>
</evidence>
<feature type="domain" description="CN hydrolase" evidence="16">
    <location>
        <begin position="296"/>
        <end position="552"/>
    </location>
</feature>
<dbReference type="InterPro" id="IPR004563">
    <property type="entry name" value="Apolipo_AcylTrfase"/>
</dbReference>
<dbReference type="CDD" id="cd06442">
    <property type="entry name" value="DPM1_like"/>
    <property type="match status" value="1"/>
</dbReference>
<evidence type="ECO:0000256" key="15">
    <source>
        <dbReference type="SAM" id="MobiDB-lite"/>
    </source>
</evidence>
<feature type="transmembrane region" description="Helical" evidence="14">
    <location>
        <begin position="258"/>
        <end position="280"/>
    </location>
</feature>
<dbReference type="HAMAP" id="MF_01148">
    <property type="entry name" value="Lnt"/>
    <property type="match status" value="1"/>
</dbReference>
<evidence type="ECO:0000313" key="21">
    <source>
        <dbReference type="EMBL" id="VCU50333.1"/>
    </source>
</evidence>
<comment type="catalytic activity">
    <reaction evidence="8">
        <text>a di-trans,poly-cis-dolichyl phosphate + GDP-alpha-D-mannose = a di-trans,poly-cis-dolichyl beta-D-mannosyl phosphate + GDP</text>
        <dbReference type="Rhea" id="RHEA:21184"/>
        <dbReference type="Rhea" id="RHEA-COMP:19498"/>
        <dbReference type="Rhea" id="RHEA-COMP:19501"/>
        <dbReference type="ChEBI" id="CHEBI:57527"/>
        <dbReference type="ChEBI" id="CHEBI:57683"/>
        <dbReference type="ChEBI" id="CHEBI:58189"/>
        <dbReference type="ChEBI" id="CHEBI:58211"/>
        <dbReference type="EC" id="2.4.1.83"/>
    </reaction>
</comment>
<reference evidence="21 26" key="5">
    <citation type="submission" date="2018-08" db="EMBL/GenBank/DDBJ databases">
        <authorList>
            <person name="Fokvardsen B D."/>
            <person name="Norman A."/>
        </authorList>
    </citation>
    <scope>NUCLEOTIDE SEQUENCE [LARGE SCALE GENOMIC DNA]</scope>
    <source>
        <strain evidence="21 26">DKC2</strain>
    </source>
</reference>
<gene>
    <name evidence="17" type="primary">lnt_1</name>
    <name evidence="14" type="synonym">lnt</name>
    <name evidence="18" type="synonym">lnt_2</name>
    <name evidence="21" type="synonym">ppm1</name>
    <name evidence="20" type="ORF">A4S10_02164</name>
    <name evidence="21" type="ORF">DKC2_2174</name>
    <name evidence="17" type="ORF">ERS027659_00862</name>
    <name evidence="18" type="ORF">ERS027661_00906</name>
    <name evidence="19" type="ORF">ERS094118_03363</name>
</gene>
<feature type="transmembrane region" description="Helical" evidence="14">
    <location>
        <begin position="150"/>
        <end position="172"/>
    </location>
</feature>
<dbReference type="NCBIfam" id="TIGR00546">
    <property type="entry name" value="lnt"/>
    <property type="match status" value="1"/>
</dbReference>
<name>A0A0E8VYZ8_MYCTX</name>
<comment type="subcellular location">
    <subcellularLocation>
        <location evidence="1 14">Cell membrane</location>
        <topology evidence="1 14">Multi-pass membrane protein</topology>
    </subcellularLocation>
</comment>
<evidence type="ECO:0000256" key="6">
    <source>
        <dbReference type="ARBA" id="ARBA00023136"/>
    </source>
</evidence>
<dbReference type="EMBL" id="COPH01000030">
    <property type="protein sequence ID" value="CLW81229.1"/>
    <property type="molecule type" value="Genomic_DNA"/>
</dbReference>
<dbReference type="GO" id="GO:0042158">
    <property type="term" value="P:lipoprotein biosynthetic process"/>
    <property type="evidence" value="ECO:0007669"/>
    <property type="project" value="UniProtKB-UniRule"/>
</dbReference>
<feature type="transmembrane region" description="Helical" evidence="14">
    <location>
        <begin position="219"/>
        <end position="246"/>
    </location>
</feature>
<dbReference type="PANTHER" id="PTHR38686:SF1">
    <property type="entry name" value="APOLIPOPROTEIN N-ACYLTRANSFERASE"/>
    <property type="match status" value="1"/>
</dbReference>
<evidence type="ECO:0000313" key="25">
    <source>
        <dbReference type="Proteomes" id="UP000189452"/>
    </source>
</evidence>
<dbReference type="SUPFAM" id="SSF56317">
    <property type="entry name" value="Carbon-nitrogen hydrolase"/>
    <property type="match status" value="1"/>
</dbReference>
<evidence type="ECO:0000256" key="13">
    <source>
        <dbReference type="ARBA" id="ARBA00061118"/>
    </source>
</evidence>
<dbReference type="PROSITE" id="PS50263">
    <property type="entry name" value="CN_HYDROLASE"/>
    <property type="match status" value="1"/>
</dbReference>
<dbReference type="Proteomes" id="UP000300237">
    <property type="component" value="Chromosome"/>
</dbReference>
<evidence type="ECO:0000256" key="7">
    <source>
        <dbReference type="ARBA" id="ARBA00023315"/>
    </source>
</evidence>
<proteinExistence type="inferred from homology"/>
<dbReference type="EMBL" id="CNFT01000133">
    <property type="protein sequence ID" value="CKR17848.1"/>
    <property type="molecule type" value="Genomic_DNA"/>
</dbReference>
<dbReference type="SUPFAM" id="SSF53448">
    <property type="entry name" value="Nucleotide-diphospho-sugar transferases"/>
    <property type="match status" value="1"/>
</dbReference>
<feature type="transmembrane region" description="Helical" evidence="14">
    <location>
        <begin position="77"/>
        <end position="94"/>
    </location>
</feature>
<feature type="region of interest" description="Disordered" evidence="15">
    <location>
        <begin position="907"/>
        <end position="929"/>
    </location>
</feature>
<evidence type="ECO:0000256" key="10">
    <source>
        <dbReference type="ARBA" id="ARBA00053222"/>
    </source>
</evidence>
<dbReference type="EMBL" id="LR027516">
    <property type="protein sequence ID" value="VCU50333.1"/>
    <property type="molecule type" value="Genomic_DNA"/>
</dbReference>
<feature type="transmembrane region" description="Helical" evidence="14">
    <location>
        <begin position="179"/>
        <end position="199"/>
    </location>
</feature>
<dbReference type="Pfam" id="PF20154">
    <property type="entry name" value="LNT_N"/>
    <property type="match status" value="1"/>
</dbReference>
<dbReference type="InterPro" id="IPR001173">
    <property type="entry name" value="Glyco_trans_2-like"/>
</dbReference>
<dbReference type="AlphaFoldDB" id="A0A0E8VYZ8"/>
<feature type="region of interest" description="Disordered" evidence="15">
    <location>
        <begin position="1"/>
        <end position="41"/>
    </location>
</feature>
<dbReference type="EMBL" id="CNFU01000132">
    <property type="protein sequence ID" value="CKR26781.1"/>
    <property type="molecule type" value="Genomic_DNA"/>
</dbReference>
<keyword evidence="4 14" id="KW-0812">Transmembrane</keyword>
<reference evidence="22 24" key="2">
    <citation type="submission" date="2015-03" db="EMBL/GenBank/DDBJ databases">
        <authorList>
            <consortium name="Pathogen Informatics"/>
        </authorList>
    </citation>
    <scope>NUCLEOTIDE SEQUENCE [LARGE SCALE GENOMIC DNA]</scope>
    <source>
        <strain evidence="17 24">Bir 185</strain>
        <strain evidence="18 22">Bir 187</strain>
    </source>
</reference>
<dbReference type="GO" id="GO:0004582">
    <property type="term" value="F:dolichyl-phosphate beta-D-mannosyltransferase activity"/>
    <property type="evidence" value="ECO:0007669"/>
    <property type="project" value="UniProtKB-EC"/>
</dbReference>
<dbReference type="InterPro" id="IPR045378">
    <property type="entry name" value="LNT_N"/>
</dbReference>
<evidence type="ECO:0000313" key="26">
    <source>
        <dbReference type="Proteomes" id="UP000300237"/>
    </source>
</evidence>
<protein>
    <recommendedName>
        <fullName evidence="14">Apolipoprotein N-acyltransferase</fullName>
        <shortName evidence="14">ALP N-acyltransferase</shortName>
        <ecNumber evidence="14">2.3.1.269</ecNumber>
    </recommendedName>
</protein>
<dbReference type="Pfam" id="PF00535">
    <property type="entry name" value="Glycos_transf_2"/>
    <property type="match status" value="1"/>
</dbReference>
<comment type="catalytic activity">
    <reaction evidence="9 14">
        <text>N-terminal S-1,2-diacyl-sn-glyceryl-L-cysteinyl-[lipoprotein] + a glycerophospholipid = N-acyl-S-1,2-diacyl-sn-glyceryl-L-cysteinyl-[lipoprotein] + a 2-acyl-sn-glycero-3-phospholipid + H(+)</text>
        <dbReference type="Rhea" id="RHEA:48228"/>
        <dbReference type="Rhea" id="RHEA-COMP:14681"/>
        <dbReference type="Rhea" id="RHEA-COMP:14684"/>
        <dbReference type="ChEBI" id="CHEBI:15378"/>
        <dbReference type="ChEBI" id="CHEBI:136912"/>
        <dbReference type="ChEBI" id="CHEBI:140656"/>
        <dbReference type="ChEBI" id="CHEBI:140657"/>
        <dbReference type="ChEBI" id="CHEBI:140660"/>
        <dbReference type="EC" id="2.3.1.269"/>
    </reaction>
</comment>
<evidence type="ECO:0000256" key="4">
    <source>
        <dbReference type="ARBA" id="ARBA00022692"/>
    </source>
</evidence>
<dbReference type="CDD" id="cd07571">
    <property type="entry name" value="ALP_N-acyl_transferase"/>
    <property type="match status" value="1"/>
</dbReference>
<evidence type="ECO:0000256" key="3">
    <source>
        <dbReference type="ARBA" id="ARBA00022679"/>
    </source>
</evidence>
<dbReference type="Proteomes" id="UP000050139">
    <property type="component" value="Unassembled WGS sequence"/>
</dbReference>
<evidence type="ECO:0000256" key="12">
    <source>
        <dbReference type="ARBA" id="ARBA00060836"/>
    </source>
</evidence>
<feature type="compositionally biased region" description="Basic and acidic residues" evidence="15">
    <location>
        <begin position="1"/>
        <end position="14"/>
    </location>
</feature>
<dbReference type="GO" id="GO:0005886">
    <property type="term" value="C:plasma membrane"/>
    <property type="evidence" value="ECO:0007669"/>
    <property type="project" value="UniProtKB-SubCell"/>
</dbReference>
<keyword evidence="5 14" id="KW-1133">Transmembrane helix</keyword>
<feature type="transmembrane region" description="Helical" evidence="14">
    <location>
        <begin position="100"/>
        <end position="118"/>
    </location>
</feature>
<comment type="similarity">
    <text evidence="14">Belongs to the CN hydrolase family. Apolipoprotein N-acyltransferase subfamily.</text>
</comment>
<sequence length="929" mass="99559">MAREWFGRKARPAEVAEAGPESPADPEIELSAEPAEGPDAPSAAAWLGAAARRRLVKLGAWVAAQLPTTRTAVRTRLTRLVVSIVAGLLLYASFPPRNCWWAAVVALALLAWVLTHRATTPVGGLGYGLLFGLVFYVSLLPWIGELVGPGPWLALATTCALFPGIFGLFAVVVRLLPGWPIWFAVGWAAQEWLKSILPFGGFPWGSVAFGQAEGPLLPLVQLGGVALLSTGVALVGCGLTAIALEIEKWWRTGGQGDAPPAVVLPAACICLVLFAAIVVWPQVRHAGSGSGGEPTVTVAVVQGNVPRLGLDFNAQRRAVLDNHVEETLRLAADVHAGLAQQPQFVIWPENSSDIDPFVNPDAGQRISAAAEAIGAPILIGTLMDVPGRPRENPEWTNTAIVWNPGTGPADRHDKAIVQPFGEYLPMPWLFRHLSGYADRAGHFVPGNGTGVVRIAGVPVGVATCWEVIFDRAPRKSILGGAQLLTVPSNNATFNKTMSEQQLAFAKVRAVEHDRYVVVAGTTGISAVIAPDGGELIRTDFFQPAYLDSQVRLKTRLTPATRWGPILQWILVGAAAAVVLVAMRQNGWFPRPRRSEPKGENDDSDAPPGRSEASGPPALSESDDELIQPEQGGRHSSGFGRHRATSRSYMTTGQPAPPAPGNRPSQRVLVIIPTFNERENLPVIHRRLTQACPAVHVLVVDDSSPDGTGQLADELAQADPGRTHVMHRTAKNGLGAAYLAGFAWGLSREYSVLVEMDADGSHAPEQLQRLLDAVDAGADLAIGSRYVAGGTVRNWPWRRLVLSKTANTYSRLALGIGIHDITAGYRAYRREALEAIDLDGVDSKGYCFQIDLTWRTVSNGFVVTEVPITFTERELGVSKMSGSNIREALVKVARWGIEGRLSRSDHARARPDIARPGAGGSRVSRADVTE</sequence>
<dbReference type="Proteomes" id="UP000050164">
    <property type="component" value="Unassembled WGS sequence"/>
</dbReference>
<dbReference type="Proteomes" id="UP000189452">
    <property type="component" value="Chromosome"/>
</dbReference>
<dbReference type="Proteomes" id="UP000049023">
    <property type="component" value="Unassembled WGS sequence"/>
</dbReference>
<evidence type="ECO:0000256" key="8">
    <source>
        <dbReference type="ARBA" id="ARBA00050499"/>
    </source>
</evidence>
<reference evidence="19 23" key="1">
    <citation type="submission" date="2015-03" db="EMBL/GenBank/DDBJ databases">
        <authorList>
            <consortium name="Pathogen Informatics"/>
            <person name="Murphy D."/>
        </authorList>
    </citation>
    <scope>NUCLEOTIDE SEQUENCE [LARGE SCALE GENOMIC DNA]</scope>
    <source>
        <strain evidence="19 23">0268S</strain>
    </source>
</reference>
<evidence type="ECO:0000313" key="23">
    <source>
        <dbReference type="Proteomes" id="UP000050139"/>
    </source>
</evidence>
<feature type="region of interest" description="Disordered" evidence="15">
    <location>
        <begin position="588"/>
        <end position="664"/>
    </location>
</feature>
<keyword evidence="3 14" id="KW-0808">Transferase</keyword>
<dbReference type="GO" id="GO:0016410">
    <property type="term" value="F:N-acyltransferase activity"/>
    <property type="evidence" value="ECO:0007669"/>
    <property type="project" value="UniProtKB-UniRule"/>
</dbReference>
<reference evidence="20 25" key="3">
    <citation type="submission" date="2016-04" db="EMBL/GenBank/DDBJ databases">
        <authorList>
            <person name="Bigi M."/>
            <person name="Bigi F."/>
            <person name="Soria M.A."/>
        </authorList>
    </citation>
    <scope>NUCLEOTIDE SEQUENCE [LARGE SCALE GENOMIC DNA]</scope>
    <source>
        <strain evidence="20 25">6548</strain>
    </source>
</reference>
<evidence type="ECO:0000256" key="11">
    <source>
        <dbReference type="ARBA" id="ARBA00060519"/>
    </source>
</evidence>
<evidence type="ECO:0000256" key="2">
    <source>
        <dbReference type="ARBA" id="ARBA00022475"/>
    </source>
</evidence>
<reference evidence="20 25" key="4">
    <citation type="submission" date="2017-02" db="EMBL/GenBank/DDBJ databases">
        <title>Protein polymorphisms may explain contrasting epidemiological fitness of two variants of a multidrug-resistant Mycobacterium tuberculosis strain.</title>
        <authorList>
            <person name="Bigi M.M."/>
            <person name="Lopez B."/>
            <person name="Blanco F.C."/>
            <person name="Sasiain M.C."/>
            <person name="De La Barrera S."/>
            <person name="Ritacco V."/>
            <person name="Bigi F."/>
            <person name="Soria M.A."/>
        </authorList>
    </citation>
    <scope>NUCLEOTIDE SEQUENCE [LARGE SCALE GENOMIC DNA]</scope>
    <source>
        <strain evidence="20 25">6548</strain>
    </source>
</reference>
<evidence type="ECO:0000259" key="16">
    <source>
        <dbReference type="PROSITE" id="PS50263"/>
    </source>
</evidence>
<feature type="transmembrane region" description="Helical" evidence="14">
    <location>
        <begin position="125"/>
        <end position="144"/>
    </location>
</feature>
<dbReference type="InterPro" id="IPR039528">
    <property type="entry name" value="DPM1-like"/>
</dbReference>
<evidence type="ECO:0000256" key="1">
    <source>
        <dbReference type="ARBA" id="ARBA00004651"/>
    </source>
</evidence>
<dbReference type="PANTHER" id="PTHR38686">
    <property type="entry name" value="APOLIPOPROTEIN N-ACYLTRANSFERASE"/>
    <property type="match status" value="1"/>
</dbReference>
<dbReference type="EMBL" id="LWDQ01000001">
    <property type="protein sequence ID" value="OMH59993.1"/>
    <property type="molecule type" value="Genomic_DNA"/>
</dbReference>
<keyword evidence="20" id="KW-0328">Glycosyltransferase</keyword>
<dbReference type="Pfam" id="PF00795">
    <property type="entry name" value="CN_hydrolase"/>
    <property type="match status" value="1"/>
</dbReference>
<dbReference type="Gene3D" id="3.90.550.10">
    <property type="entry name" value="Spore Coat Polysaccharide Biosynthesis Protein SpsA, Chain A"/>
    <property type="match status" value="1"/>
</dbReference>
<dbReference type="InterPro" id="IPR036526">
    <property type="entry name" value="C-N_Hydrolase_sf"/>
</dbReference>
<keyword evidence="7 14" id="KW-0012">Acyltransferase</keyword>
<dbReference type="Gene3D" id="3.60.110.10">
    <property type="entry name" value="Carbon-nitrogen hydrolase"/>
    <property type="match status" value="1"/>
</dbReference>
<dbReference type="UniPathway" id="UPA00666"/>
<comment type="similarity">
    <text evidence="12">In the C-terminal section; belongs to the glycosyltransferase 2 family.</text>
</comment>
<keyword evidence="2 14" id="KW-1003">Cell membrane</keyword>
<evidence type="ECO:0000313" key="20">
    <source>
        <dbReference type="EMBL" id="OMH59993.1"/>
    </source>
</evidence>
<dbReference type="OMA" id="ADEMPND"/>
<dbReference type="InterPro" id="IPR029044">
    <property type="entry name" value="Nucleotide-diphossugar_trans"/>
</dbReference>
<accession>A0A0E8VYZ8</accession>